<reference evidence="1" key="2">
    <citation type="submission" date="2023-06" db="EMBL/GenBank/DDBJ databases">
        <authorList>
            <person name="Kobayashi Y."/>
            <person name="Kayamori A."/>
            <person name="Aoki K."/>
            <person name="Shiwa Y."/>
            <person name="Fujita N."/>
            <person name="Sugita T."/>
            <person name="Iwasaki W."/>
            <person name="Tanaka N."/>
            <person name="Takashima M."/>
        </authorList>
    </citation>
    <scope>NUCLEOTIDE SEQUENCE</scope>
    <source>
        <strain evidence="1">HIS016</strain>
    </source>
</reference>
<sequence>MHFGRDTTGRFVYWHAVGALFFNPAARDGPLAVLRNDRNAFQGCTSVFPHTLYPSLQPETRELEQHRYNTNSAFLKTHDLSPHRAARVTRDLPPPHNGLVSYTQANAPAAVNVAPRPENQPHLLAPEAEAAFRARQLDSLQELHDEAGVGALNAVSLNQGRHALAQRSLSISEEQPETVPNLQMNLQADSAEDVEGEYAPSVGIPGQALAQESEIDSYASDYWNEVEEFHAILREED</sequence>
<evidence type="ECO:0000313" key="2">
    <source>
        <dbReference type="Proteomes" id="UP001222932"/>
    </source>
</evidence>
<gene>
    <name evidence="1" type="ORF">CspeluHIS016_0300170</name>
</gene>
<reference evidence="1" key="1">
    <citation type="journal article" date="2023" name="BMC Genomics">
        <title>Chromosome-level genome assemblies of Cutaneotrichosporon spp. (Trichosporonales, Basidiomycota) reveal imbalanced evolution between nucleotide sequences and chromosome synteny.</title>
        <authorList>
            <person name="Kobayashi Y."/>
            <person name="Kayamori A."/>
            <person name="Aoki K."/>
            <person name="Shiwa Y."/>
            <person name="Matsutani M."/>
            <person name="Fujita N."/>
            <person name="Sugita T."/>
            <person name="Iwasaki W."/>
            <person name="Tanaka N."/>
            <person name="Takashima M."/>
        </authorList>
    </citation>
    <scope>NUCLEOTIDE SEQUENCE</scope>
    <source>
        <strain evidence="1">HIS016</strain>
    </source>
</reference>
<accession>A0AAD3TSS2</accession>
<comment type="caution">
    <text evidence="1">The sequence shown here is derived from an EMBL/GenBank/DDBJ whole genome shotgun (WGS) entry which is preliminary data.</text>
</comment>
<organism evidence="1 2">
    <name type="scientific">Cutaneotrichosporon spelunceum</name>
    <dbReference type="NCBI Taxonomy" id="1672016"/>
    <lineage>
        <taxon>Eukaryota</taxon>
        <taxon>Fungi</taxon>
        <taxon>Dikarya</taxon>
        <taxon>Basidiomycota</taxon>
        <taxon>Agaricomycotina</taxon>
        <taxon>Tremellomycetes</taxon>
        <taxon>Trichosporonales</taxon>
        <taxon>Trichosporonaceae</taxon>
        <taxon>Cutaneotrichosporon</taxon>
    </lineage>
</organism>
<evidence type="ECO:0000313" key="1">
    <source>
        <dbReference type="EMBL" id="GMK56177.1"/>
    </source>
</evidence>
<keyword evidence="2" id="KW-1185">Reference proteome</keyword>
<dbReference type="Proteomes" id="UP001222932">
    <property type="component" value="Unassembled WGS sequence"/>
</dbReference>
<proteinExistence type="predicted"/>
<protein>
    <submittedName>
        <fullName evidence="1">Uncharacterized protein</fullName>
    </submittedName>
</protein>
<dbReference type="AlphaFoldDB" id="A0AAD3TSS2"/>
<name>A0AAD3TSS2_9TREE</name>
<dbReference type="EMBL" id="BTCM01000003">
    <property type="protein sequence ID" value="GMK56177.1"/>
    <property type="molecule type" value="Genomic_DNA"/>
</dbReference>